<keyword evidence="2" id="KW-1185">Reference proteome</keyword>
<proteinExistence type="predicted"/>
<gene>
    <name evidence="1" type="ORF">CORC01_04841</name>
</gene>
<dbReference type="Proteomes" id="UP000176998">
    <property type="component" value="Unassembled WGS sequence"/>
</dbReference>
<reference evidence="1 2" key="1">
    <citation type="submission" date="2016-09" db="EMBL/GenBank/DDBJ databases">
        <authorList>
            <person name="Capua I."/>
            <person name="De Benedictis P."/>
            <person name="Joannis T."/>
            <person name="Lombin L.H."/>
            <person name="Cattoli G."/>
        </authorList>
    </citation>
    <scope>NUCLEOTIDE SEQUENCE [LARGE SCALE GENOMIC DNA]</scope>
    <source>
        <strain evidence="1 2">IMI 309357</strain>
    </source>
</reference>
<name>A0A1G4BEZ3_9PEZI</name>
<evidence type="ECO:0000313" key="2">
    <source>
        <dbReference type="Proteomes" id="UP000176998"/>
    </source>
</evidence>
<dbReference type="AlphaFoldDB" id="A0A1G4BEZ3"/>
<evidence type="ECO:0000313" key="1">
    <source>
        <dbReference type="EMBL" id="OHE99940.1"/>
    </source>
</evidence>
<accession>A0A1G4BEZ3</accession>
<organism evidence="1 2">
    <name type="scientific">Colletotrichum orchidophilum</name>
    <dbReference type="NCBI Taxonomy" id="1209926"/>
    <lineage>
        <taxon>Eukaryota</taxon>
        <taxon>Fungi</taxon>
        <taxon>Dikarya</taxon>
        <taxon>Ascomycota</taxon>
        <taxon>Pezizomycotina</taxon>
        <taxon>Sordariomycetes</taxon>
        <taxon>Hypocreomycetidae</taxon>
        <taxon>Glomerellales</taxon>
        <taxon>Glomerellaceae</taxon>
        <taxon>Colletotrichum</taxon>
    </lineage>
</organism>
<comment type="caution">
    <text evidence="1">The sequence shown here is derived from an EMBL/GenBank/DDBJ whole genome shotgun (WGS) entry which is preliminary data.</text>
</comment>
<protein>
    <submittedName>
        <fullName evidence="1">Uncharacterized protein</fullName>
    </submittedName>
</protein>
<dbReference type="EMBL" id="MJBS01000032">
    <property type="protein sequence ID" value="OHE99940.1"/>
    <property type="molecule type" value="Genomic_DNA"/>
</dbReference>
<sequence>MQQDDQGYNPYGYDLSWEGDPGAYTVEDESFLNDSNSPTQGTGHHFDISLSTGPSADIQPYMLPGYASGTTPSGHDNQRFQKGGLYLNKRQWNWLYK</sequence>
<dbReference type="GeneID" id="34557998"/>
<dbReference type="RefSeq" id="XP_022477085.1">
    <property type="nucleotide sequence ID" value="XM_022616488.1"/>
</dbReference>